<reference evidence="2 3" key="1">
    <citation type="journal article" date="2019" name="Int. J. Syst. Evol. Microbiol.">
        <title>The Global Catalogue of Microorganisms (GCM) 10K type strain sequencing project: providing services to taxonomists for standard genome sequencing and annotation.</title>
        <authorList>
            <consortium name="The Broad Institute Genomics Platform"/>
            <consortium name="The Broad Institute Genome Sequencing Center for Infectious Disease"/>
            <person name="Wu L."/>
            <person name="Ma J."/>
        </authorList>
    </citation>
    <scope>NUCLEOTIDE SEQUENCE [LARGE SCALE GENOMIC DNA]</scope>
    <source>
        <strain evidence="2 3">CGMCC 1.10387</strain>
    </source>
</reference>
<evidence type="ECO:0000256" key="1">
    <source>
        <dbReference type="SAM" id="Phobius"/>
    </source>
</evidence>
<keyword evidence="3" id="KW-1185">Reference proteome</keyword>
<accession>A0ABD6DQ02</accession>
<feature type="transmembrane region" description="Helical" evidence="1">
    <location>
        <begin position="6"/>
        <end position="26"/>
    </location>
</feature>
<evidence type="ECO:0000313" key="3">
    <source>
        <dbReference type="Proteomes" id="UP001597092"/>
    </source>
</evidence>
<dbReference type="Proteomes" id="UP001597092">
    <property type="component" value="Unassembled WGS sequence"/>
</dbReference>
<name>A0ABD6DQ02_9EURY</name>
<organism evidence="2 3">
    <name type="scientific">Halobellus litoreus</name>
    <dbReference type="NCBI Taxonomy" id="755310"/>
    <lineage>
        <taxon>Archaea</taxon>
        <taxon>Methanobacteriati</taxon>
        <taxon>Methanobacteriota</taxon>
        <taxon>Stenosarchaea group</taxon>
        <taxon>Halobacteria</taxon>
        <taxon>Halobacteriales</taxon>
        <taxon>Haloferacaceae</taxon>
        <taxon>Halobellus</taxon>
    </lineage>
</organism>
<proteinExistence type="predicted"/>
<protein>
    <recommendedName>
        <fullName evidence="4">SMODS-associating 2TM beta-strand rich effector domain-containing protein</fullName>
    </recommendedName>
</protein>
<keyword evidence="1" id="KW-1133">Transmembrane helix</keyword>
<evidence type="ECO:0008006" key="4">
    <source>
        <dbReference type="Google" id="ProtNLM"/>
    </source>
</evidence>
<dbReference type="RefSeq" id="WP_256308239.1">
    <property type="nucleotide sequence ID" value="NZ_JANHAW010000002.1"/>
</dbReference>
<sequence length="219" mass="25559">MEESLFSSLSAPAAVFTIVVGWLTLVRWTRDSRDFYKNELRQQFWIDHSVDLQYAIGETASPDITDKLLIIRGLEIGEYGWWFRIGKSGDPYILAEPDEAYRMFRNRMSFLAKKVRYHIYRNLVPFASLRMECMLLIEAQNCRISMMKNTEYDESGRLEFSSGPMITDEIDYLTGCSPLWDGLYKLTLDTYDYNEADEALQQLRVSTFVDDIVVDRDSD</sequence>
<dbReference type="AlphaFoldDB" id="A0ABD6DQ02"/>
<dbReference type="EMBL" id="JBHUDP010000001">
    <property type="protein sequence ID" value="MFD1684271.1"/>
    <property type="molecule type" value="Genomic_DNA"/>
</dbReference>
<gene>
    <name evidence="2" type="ORF">ACFSAS_01450</name>
</gene>
<keyword evidence="1" id="KW-0812">Transmembrane</keyword>
<keyword evidence="1" id="KW-0472">Membrane</keyword>
<comment type="caution">
    <text evidence="2">The sequence shown here is derived from an EMBL/GenBank/DDBJ whole genome shotgun (WGS) entry which is preliminary data.</text>
</comment>
<evidence type="ECO:0000313" key="2">
    <source>
        <dbReference type="EMBL" id="MFD1684271.1"/>
    </source>
</evidence>